<dbReference type="GO" id="GO:0016853">
    <property type="term" value="F:isomerase activity"/>
    <property type="evidence" value="ECO:0007669"/>
    <property type="project" value="UniProtKB-KW"/>
</dbReference>
<evidence type="ECO:0000313" key="1">
    <source>
        <dbReference type="EMBL" id="EPR42501.1"/>
    </source>
</evidence>
<reference evidence="1 2" key="1">
    <citation type="journal article" date="2013" name="Genome Announc.">
        <title>Draft genome sequences for three mercury-methylating, sulfate-reducing bacteria.</title>
        <authorList>
            <person name="Brown S.D."/>
            <person name="Hurt R.A.Jr."/>
            <person name="Gilmour C.C."/>
            <person name="Elias D.A."/>
        </authorList>
    </citation>
    <scope>NUCLEOTIDE SEQUENCE [LARGE SCALE GENOMIC DNA]</scope>
    <source>
        <strain evidence="1 2">DSM 2059</strain>
    </source>
</reference>
<dbReference type="PANTHER" id="PTHR11941:SF45">
    <property type="entry name" value="ENOYL-COA DELTA ISOMERASE 1, MITOCHONDRIAL"/>
    <property type="match status" value="1"/>
</dbReference>
<dbReference type="EMBL" id="ATHJ01000065">
    <property type="protein sequence ID" value="EPR42501.1"/>
    <property type="molecule type" value="Genomic_DNA"/>
</dbReference>
<comment type="caution">
    <text evidence="1">The sequence shown here is derived from an EMBL/GenBank/DDBJ whole genome shotgun (WGS) entry which is preliminary data.</text>
</comment>
<dbReference type="SUPFAM" id="SSF52096">
    <property type="entry name" value="ClpP/crotonase"/>
    <property type="match status" value="1"/>
</dbReference>
<organism evidence="1 2">
    <name type="scientific">Desulfococcus multivorans DSM 2059</name>
    <dbReference type="NCBI Taxonomy" id="1121405"/>
    <lineage>
        <taxon>Bacteria</taxon>
        <taxon>Pseudomonadati</taxon>
        <taxon>Thermodesulfobacteriota</taxon>
        <taxon>Desulfobacteria</taxon>
        <taxon>Desulfobacterales</taxon>
        <taxon>Desulfococcaceae</taxon>
        <taxon>Desulfococcus</taxon>
    </lineage>
</organism>
<dbReference type="PATRIC" id="fig|1121405.3.peg.1070"/>
<keyword evidence="1" id="KW-0413">Isomerase</keyword>
<dbReference type="PANTHER" id="PTHR11941">
    <property type="entry name" value="ENOYL-COA HYDRATASE-RELATED"/>
    <property type="match status" value="1"/>
</dbReference>
<dbReference type="GO" id="GO:0006635">
    <property type="term" value="P:fatty acid beta-oxidation"/>
    <property type="evidence" value="ECO:0007669"/>
    <property type="project" value="TreeGrafter"/>
</dbReference>
<dbReference type="CDD" id="cd06558">
    <property type="entry name" value="crotonase-like"/>
    <property type="match status" value="1"/>
</dbReference>
<dbReference type="InterPro" id="IPR001753">
    <property type="entry name" value="Enoyl-CoA_hydra/iso"/>
</dbReference>
<dbReference type="RefSeq" id="WP_020876011.1">
    <property type="nucleotide sequence ID" value="NZ_ATHJ01000065.1"/>
</dbReference>
<name>S7TZ94_DESML</name>
<sequence>MQKVVIEGQGEIALLRLNGGVTNALNPELVEDLGEALRTVERRFRGLVLAGGEKFFSMGLDLPTLIPMERDEFTEFYVAFNRVVLALFTLPMPTCCAIAGHAVAGGTIIALGCDYRFAVSEKKLGLNEIRLGVPVPYLADLILRQIVGDRQATEMIYGGDFLAATDAARFGLVDALHARETLDARAVEKVTAIASHPHKAFIEIKKNRVESIRDRYEQCHIAKNNAFIDCWFSDPVRRLLDAAAQKF</sequence>
<dbReference type="Pfam" id="PF00378">
    <property type="entry name" value="ECH_1"/>
    <property type="match status" value="1"/>
</dbReference>
<gene>
    <name evidence="1" type="ORF">dsmv_1627</name>
</gene>
<dbReference type="OrthoDB" id="5365311at2"/>
<dbReference type="AlphaFoldDB" id="S7TZ94"/>
<evidence type="ECO:0000313" key="2">
    <source>
        <dbReference type="Proteomes" id="UP000014977"/>
    </source>
</evidence>
<dbReference type="eggNOG" id="COG1024">
    <property type="taxonomic scope" value="Bacteria"/>
</dbReference>
<dbReference type="Proteomes" id="UP000014977">
    <property type="component" value="Unassembled WGS sequence"/>
</dbReference>
<accession>S7TZ94</accession>
<proteinExistence type="predicted"/>
<dbReference type="Gene3D" id="3.90.226.10">
    <property type="entry name" value="2-enoyl-CoA Hydratase, Chain A, domain 1"/>
    <property type="match status" value="1"/>
</dbReference>
<keyword evidence="2" id="KW-1185">Reference proteome</keyword>
<protein>
    <submittedName>
        <fullName evidence="1">Enoyl-CoA hydratase/isomerase</fullName>
    </submittedName>
</protein>
<dbReference type="STRING" id="897.B2D07_07285"/>
<dbReference type="InterPro" id="IPR029045">
    <property type="entry name" value="ClpP/crotonase-like_dom_sf"/>
</dbReference>